<dbReference type="Pfam" id="PF00953">
    <property type="entry name" value="Glycos_transf_4"/>
    <property type="match status" value="1"/>
</dbReference>
<dbReference type="PANTHER" id="PTHR22926">
    <property type="entry name" value="PHOSPHO-N-ACETYLMURAMOYL-PENTAPEPTIDE-TRANSFERASE"/>
    <property type="match status" value="1"/>
</dbReference>
<feature type="transmembrane region" description="Helical" evidence="6">
    <location>
        <begin position="150"/>
        <end position="170"/>
    </location>
</feature>
<feature type="transmembrane region" description="Helical" evidence="6">
    <location>
        <begin position="190"/>
        <end position="207"/>
    </location>
</feature>
<feature type="transmembrane region" description="Helical" evidence="6">
    <location>
        <begin position="12"/>
        <end position="39"/>
    </location>
</feature>
<feature type="transmembrane region" description="Helical" evidence="6">
    <location>
        <begin position="238"/>
        <end position="255"/>
    </location>
</feature>
<protein>
    <submittedName>
        <fullName evidence="7">Uncharacterized protein</fullName>
    </submittedName>
</protein>
<dbReference type="AlphaFoldDB" id="A0A1G2PS61"/>
<feature type="transmembrane region" description="Helical" evidence="6">
    <location>
        <begin position="118"/>
        <end position="138"/>
    </location>
</feature>
<dbReference type="GO" id="GO:0071555">
    <property type="term" value="P:cell wall organization"/>
    <property type="evidence" value="ECO:0007669"/>
    <property type="project" value="TreeGrafter"/>
</dbReference>
<evidence type="ECO:0000256" key="3">
    <source>
        <dbReference type="ARBA" id="ARBA00022692"/>
    </source>
</evidence>
<accession>A0A1G2PS61</accession>
<proteinExistence type="predicted"/>
<evidence type="ECO:0000256" key="2">
    <source>
        <dbReference type="ARBA" id="ARBA00022679"/>
    </source>
</evidence>
<dbReference type="GO" id="GO:0008963">
    <property type="term" value="F:phospho-N-acetylmuramoyl-pentapeptide-transferase activity"/>
    <property type="evidence" value="ECO:0007669"/>
    <property type="project" value="InterPro"/>
</dbReference>
<organism evidence="7 8">
    <name type="scientific">Candidatus Terrybacteria bacterium RIFCSPLOWO2_01_FULL_40_23</name>
    <dbReference type="NCBI Taxonomy" id="1802366"/>
    <lineage>
        <taxon>Bacteria</taxon>
        <taxon>Candidatus Terryibacteriota</taxon>
    </lineage>
</organism>
<gene>
    <name evidence="7" type="ORF">A3A97_00355</name>
</gene>
<evidence type="ECO:0000256" key="4">
    <source>
        <dbReference type="ARBA" id="ARBA00022989"/>
    </source>
</evidence>
<feature type="transmembrane region" description="Helical" evidence="6">
    <location>
        <begin position="78"/>
        <end position="98"/>
    </location>
</feature>
<keyword evidence="2" id="KW-0808">Transferase</keyword>
<keyword evidence="3 6" id="KW-0812">Transmembrane</keyword>
<dbReference type="CDD" id="cd06852">
    <property type="entry name" value="GT_MraY"/>
    <property type="match status" value="1"/>
</dbReference>
<dbReference type="GO" id="GO:0005886">
    <property type="term" value="C:plasma membrane"/>
    <property type="evidence" value="ECO:0007669"/>
    <property type="project" value="TreeGrafter"/>
</dbReference>
<evidence type="ECO:0000256" key="1">
    <source>
        <dbReference type="ARBA" id="ARBA00004141"/>
    </source>
</evidence>
<reference evidence="7 8" key="1">
    <citation type="journal article" date="2016" name="Nat. Commun.">
        <title>Thousands of microbial genomes shed light on interconnected biogeochemical processes in an aquifer system.</title>
        <authorList>
            <person name="Anantharaman K."/>
            <person name="Brown C.T."/>
            <person name="Hug L.A."/>
            <person name="Sharon I."/>
            <person name="Castelle C.J."/>
            <person name="Probst A.J."/>
            <person name="Thomas B.C."/>
            <person name="Singh A."/>
            <person name="Wilkins M.J."/>
            <person name="Karaoz U."/>
            <person name="Brodie E.L."/>
            <person name="Williams K.H."/>
            <person name="Hubbard S.S."/>
            <person name="Banfield J.F."/>
        </authorList>
    </citation>
    <scope>NUCLEOTIDE SEQUENCE [LARGE SCALE GENOMIC DNA]</scope>
</reference>
<dbReference type="EMBL" id="MHSW01000026">
    <property type="protein sequence ID" value="OHA51137.1"/>
    <property type="molecule type" value="Genomic_DNA"/>
</dbReference>
<feature type="transmembrane region" description="Helical" evidence="6">
    <location>
        <begin position="342"/>
        <end position="359"/>
    </location>
</feature>
<comment type="caution">
    <text evidence="7">The sequence shown here is derived from an EMBL/GenBank/DDBJ whole genome shotgun (WGS) entry which is preliminary data.</text>
</comment>
<dbReference type="InterPro" id="IPR000715">
    <property type="entry name" value="Glycosyl_transferase_4"/>
</dbReference>
<keyword evidence="5 6" id="KW-0472">Membrane</keyword>
<name>A0A1G2PS61_9BACT</name>
<keyword evidence="4 6" id="KW-1133">Transmembrane helix</keyword>
<feature type="transmembrane region" description="Helical" evidence="6">
    <location>
        <begin position="287"/>
        <end position="308"/>
    </location>
</feature>
<feature type="transmembrane region" description="Helical" evidence="6">
    <location>
        <begin position="262"/>
        <end position="281"/>
    </location>
</feature>
<evidence type="ECO:0000256" key="5">
    <source>
        <dbReference type="ARBA" id="ARBA00023136"/>
    </source>
</evidence>
<dbReference type="GO" id="GO:0044038">
    <property type="term" value="P:cell wall macromolecule biosynthetic process"/>
    <property type="evidence" value="ECO:0007669"/>
    <property type="project" value="TreeGrafter"/>
</dbReference>
<dbReference type="PANTHER" id="PTHR22926:SF5">
    <property type="entry name" value="PHOSPHO-N-ACETYLMURAMOYL-PENTAPEPTIDE-TRANSFERASE HOMOLOG"/>
    <property type="match status" value="1"/>
</dbReference>
<comment type="subcellular location">
    <subcellularLocation>
        <location evidence="1">Membrane</location>
        <topology evidence="1">Multi-pass membrane protein</topology>
    </subcellularLocation>
</comment>
<sequence length="360" mass="39654">MYPTLIPEFGLSVIKVLTLSAFAFIGAILWTPLLTHYLYKYKMWRKEVRQKAVDGYGTPIFAKLHAEKEVGTPRMGGLLIWITVLGTALMVYGSTLLFPEDPLLKKLNFLSRNQTWLPLATLLAASLVGLLDDLLQIYKKGGYAAGGLRFSRRLLTVALIGFVGALWFYFRLDQTTIHVPFVGDFEIGLLYIPLFVIAMLGVFSGGVVDGLDGLSGGVFAIIFGAFGIIAFFNNQMDLAAMAGVIMGSLLAFLWFNIPPARFYMGESGILGLTTVVTVFAFMTDSVFVLPLITLILVLESASVIIQLISKKLRKGKKVFLVAPLHHHFEALGWPSYKVTMRFWIISAVAAMLGVIIRLSG</sequence>
<dbReference type="InterPro" id="IPR003524">
    <property type="entry name" value="PNAcMuramoyl-5peptid_Trfase"/>
</dbReference>
<feature type="transmembrane region" description="Helical" evidence="6">
    <location>
        <begin position="214"/>
        <end position="232"/>
    </location>
</feature>
<evidence type="ECO:0000313" key="7">
    <source>
        <dbReference type="EMBL" id="OHA51137.1"/>
    </source>
</evidence>
<evidence type="ECO:0000313" key="8">
    <source>
        <dbReference type="Proteomes" id="UP000176951"/>
    </source>
</evidence>
<evidence type="ECO:0000256" key="6">
    <source>
        <dbReference type="SAM" id="Phobius"/>
    </source>
</evidence>
<dbReference type="Proteomes" id="UP000176951">
    <property type="component" value="Unassembled WGS sequence"/>
</dbReference>